<reference evidence="2 3" key="1">
    <citation type="submission" date="2021-03" db="EMBL/GenBank/DDBJ databases">
        <title>Novel species identification of genus Shewanella.</title>
        <authorList>
            <person name="Liu G."/>
            <person name="Zhang Q."/>
        </authorList>
    </citation>
    <scope>NUCLEOTIDE SEQUENCE [LARGE SCALE GENOMIC DNA]</scope>
    <source>
        <strain evidence="2 3">FJAT-53726</strain>
    </source>
</reference>
<evidence type="ECO:0000313" key="3">
    <source>
        <dbReference type="Proteomes" id="UP000663281"/>
    </source>
</evidence>
<keyword evidence="1" id="KW-0812">Transmembrane</keyword>
<evidence type="ECO:0000256" key="1">
    <source>
        <dbReference type="SAM" id="Phobius"/>
    </source>
</evidence>
<dbReference type="Proteomes" id="UP000663281">
    <property type="component" value="Chromosome"/>
</dbReference>
<keyword evidence="1" id="KW-0472">Membrane</keyword>
<accession>A0A974XRD0</accession>
<dbReference type="AlphaFoldDB" id="A0A974XRD0"/>
<evidence type="ECO:0000313" key="2">
    <source>
        <dbReference type="EMBL" id="QSX31988.1"/>
    </source>
</evidence>
<keyword evidence="3" id="KW-1185">Reference proteome</keyword>
<name>A0A974XRD0_9GAMM</name>
<dbReference type="EMBL" id="CP071504">
    <property type="protein sequence ID" value="QSX31988.1"/>
    <property type="molecule type" value="Genomic_DNA"/>
</dbReference>
<dbReference type="KEGG" id="scyp:JYB88_18310"/>
<keyword evidence="1" id="KW-1133">Transmembrane helix</keyword>
<proteinExistence type="predicted"/>
<gene>
    <name evidence="2" type="ORF">JYB88_18310</name>
</gene>
<dbReference type="RefSeq" id="WP_186305354.1">
    <property type="nucleotide sequence ID" value="NZ_CP071504.1"/>
</dbReference>
<protein>
    <submittedName>
        <fullName evidence="2">Uncharacterized protein</fullName>
    </submittedName>
</protein>
<sequence>MTAFDWGMLGLFVFFSLVTVWSLYSYKASQQLTQKKKRRSKKGKNS</sequence>
<feature type="transmembrane region" description="Helical" evidence="1">
    <location>
        <begin position="6"/>
        <end position="26"/>
    </location>
</feature>
<organism evidence="2 3">
    <name type="scientific">Shewanella cyperi</name>
    <dbReference type="NCBI Taxonomy" id="2814292"/>
    <lineage>
        <taxon>Bacteria</taxon>
        <taxon>Pseudomonadati</taxon>
        <taxon>Pseudomonadota</taxon>
        <taxon>Gammaproteobacteria</taxon>
        <taxon>Alteromonadales</taxon>
        <taxon>Shewanellaceae</taxon>
        <taxon>Shewanella</taxon>
    </lineage>
</organism>